<evidence type="ECO:0000256" key="1">
    <source>
        <dbReference type="ARBA" id="ARBA00023015"/>
    </source>
</evidence>
<dbReference type="InterPro" id="IPR000595">
    <property type="entry name" value="cNMP-bd_dom"/>
</dbReference>
<dbReference type="AlphaFoldDB" id="A0A931GZP3"/>
<feature type="domain" description="Cyclic nucleotide-binding" evidence="4">
    <location>
        <begin position="36"/>
        <end position="111"/>
    </location>
</feature>
<dbReference type="PROSITE" id="PS51063">
    <property type="entry name" value="HTH_CRP_2"/>
    <property type="match status" value="1"/>
</dbReference>
<evidence type="ECO:0000259" key="5">
    <source>
        <dbReference type="PROSITE" id="PS51063"/>
    </source>
</evidence>
<organism evidence="6 7">
    <name type="scientific">Panacibacter microcysteis</name>
    <dbReference type="NCBI Taxonomy" id="2793269"/>
    <lineage>
        <taxon>Bacteria</taxon>
        <taxon>Pseudomonadati</taxon>
        <taxon>Bacteroidota</taxon>
        <taxon>Chitinophagia</taxon>
        <taxon>Chitinophagales</taxon>
        <taxon>Chitinophagaceae</taxon>
        <taxon>Panacibacter</taxon>
    </lineage>
</organism>
<dbReference type="PANTHER" id="PTHR24567">
    <property type="entry name" value="CRP FAMILY TRANSCRIPTIONAL REGULATORY PROTEIN"/>
    <property type="match status" value="1"/>
</dbReference>
<dbReference type="PRINTS" id="PR00034">
    <property type="entry name" value="HTHCRP"/>
</dbReference>
<dbReference type="InterPro" id="IPR018490">
    <property type="entry name" value="cNMP-bd_dom_sf"/>
</dbReference>
<keyword evidence="2" id="KW-0238">DNA-binding</keyword>
<dbReference type="CDD" id="cd00092">
    <property type="entry name" value="HTH_CRP"/>
    <property type="match status" value="1"/>
</dbReference>
<sequence length="231" mass="26255">MKESKKQCDLNTCMMCRLCMKEWKPALAASRSNYTYRKGELIFKEGDAVRGVYFINEGTVKVHKQWGDKELILRLANSGAIAGHRGLGGDFIYPVSATALGTTEVCFFDLDFFRATIKVNHDLSYELIMFLAGDLKESEQNMRNLVHMPVKNRIAQALIALENKFGVRENGIIDIDISRQDLASFVGTTYETLFRMLNELIEEGLIKADGRHLQIIDKNRVSTLTQWHNNS</sequence>
<dbReference type="Proteomes" id="UP000628448">
    <property type="component" value="Unassembled WGS sequence"/>
</dbReference>
<evidence type="ECO:0000259" key="4">
    <source>
        <dbReference type="PROSITE" id="PS50042"/>
    </source>
</evidence>
<dbReference type="InterPro" id="IPR036388">
    <property type="entry name" value="WH-like_DNA-bd_sf"/>
</dbReference>
<comment type="caution">
    <text evidence="6">The sequence shown here is derived from an EMBL/GenBank/DDBJ whole genome shotgun (WGS) entry which is preliminary data.</text>
</comment>
<evidence type="ECO:0000313" key="6">
    <source>
        <dbReference type="EMBL" id="MBG9378297.1"/>
    </source>
</evidence>
<feature type="domain" description="HTH crp-type" evidence="5">
    <location>
        <begin position="148"/>
        <end position="219"/>
    </location>
</feature>
<dbReference type="Gene3D" id="1.10.10.10">
    <property type="entry name" value="Winged helix-like DNA-binding domain superfamily/Winged helix DNA-binding domain"/>
    <property type="match status" value="1"/>
</dbReference>
<proteinExistence type="predicted"/>
<dbReference type="PANTHER" id="PTHR24567:SF26">
    <property type="entry name" value="REGULATORY PROTEIN YEIL"/>
    <property type="match status" value="1"/>
</dbReference>
<dbReference type="RefSeq" id="WP_196992335.1">
    <property type="nucleotide sequence ID" value="NZ_JADWYR010000002.1"/>
</dbReference>
<dbReference type="GO" id="GO:0003700">
    <property type="term" value="F:DNA-binding transcription factor activity"/>
    <property type="evidence" value="ECO:0007669"/>
    <property type="project" value="TreeGrafter"/>
</dbReference>
<evidence type="ECO:0000313" key="7">
    <source>
        <dbReference type="Proteomes" id="UP000628448"/>
    </source>
</evidence>
<name>A0A931GZP3_9BACT</name>
<dbReference type="InterPro" id="IPR014710">
    <property type="entry name" value="RmlC-like_jellyroll"/>
</dbReference>
<evidence type="ECO:0000256" key="3">
    <source>
        <dbReference type="ARBA" id="ARBA00023163"/>
    </source>
</evidence>
<keyword evidence="3" id="KW-0804">Transcription</keyword>
<dbReference type="SMART" id="SM00100">
    <property type="entry name" value="cNMP"/>
    <property type="match status" value="1"/>
</dbReference>
<protein>
    <submittedName>
        <fullName evidence="6">Crp/Fnr family transcriptional regulator</fullName>
    </submittedName>
</protein>
<dbReference type="GO" id="GO:0003677">
    <property type="term" value="F:DNA binding"/>
    <property type="evidence" value="ECO:0007669"/>
    <property type="project" value="UniProtKB-KW"/>
</dbReference>
<dbReference type="InterPro" id="IPR012318">
    <property type="entry name" value="HTH_CRP"/>
</dbReference>
<dbReference type="InterPro" id="IPR036390">
    <property type="entry name" value="WH_DNA-bd_sf"/>
</dbReference>
<dbReference type="InterPro" id="IPR050397">
    <property type="entry name" value="Env_Response_Regulators"/>
</dbReference>
<dbReference type="CDD" id="cd00038">
    <property type="entry name" value="CAP_ED"/>
    <property type="match status" value="1"/>
</dbReference>
<accession>A0A931GZP3</accession>
<dbReference type="PROSITE" id="PS50042">
    <property type="entry name" value="CNMP_BINDING_3"/>
    <property type="match status" value="1"/>
</dbReference>
<dbReference type="GO" id="GO:0005829">
    <property type="term" value="C:cytosol"/>
    <property type="evidence" value="ECO:0007669"/>
    <property type="project" value="TreeGrafter"/>
</dbReference>
<gene>
    <name evidence="6" type="ORF">I5907_18815</name>
</gene>
<dbReference type="SUPFAM" id="SSF46785">
    <property type="entry name" value="Winged helix' DNA-binding domain"/>
    <property type="match status" value="1"/>
</dbReference>
<dbReference type="SUPFAM" id="SSF51206">
    <property type="entry name" value="cAMP-binding domain-like"/>
    <property type="match status" value="1"/>
</dbReference>
<keyword evidence="1" id="KW-0805">Transcription regulation</keyword>
<evidence type="ECO:0000256" key="2">
    <source>
        <dbReference type="ARBA" id="ARBA00023125"/>
    </source>
</evidence>
<keyword evidence="7" id="KW-1185">Reference proteome</keyword>
<dbReference type="Pfam" id="PF13545">
    <property type="entry name" value="HTH_Crp_2"/>
    <property type="match status" value="1"/>
</dbReference>
<dbReference type="Pfam" id="PF00027">
    <property type="entry name" value="cNMP_binding"/>
    <property type="match status" value="1"/>
</dbReference>
<dbReference type="SMART" id="SM00419">
    <property type="entry name" value="HTH_CRP"/>
    <property type="match status" value="1"/>
</dbReference>
<dbReference type="EMBL" id="JADWYR010000002">
    <property type="protein sequence ID" value="MBG9378297.1"/>
    <property type="molecule type" value="Genomic_DNA"/>
</dbReference>
<dbReference type="Gene3D" id="2.60.120.10">
    <property type="entry name" value="Jelly Rolls"/>
    <property type="match status" value="1"/>
</dbReference>
<reference evidence="6" key="1">
    <citation type="submission" date="2020-11" db="EMBL/GenBank/DDBJ databases">
        <title>Bacterial whole genome sequence for Panacibacter sp. DH6.</title>
        <authorList>
            <person name="Le V."/>
            <person name="Ko S."/>
            <person name="Ahn C.-Y."/>
            <person name="Oh H.-M."/>
        </authorList>
    </citation>
    <scope>NUCLEOTIDE SEQUENCE</scope>
    <source>
        <strain evidence="6">DH6</strain>
    </source>
</reference>